<dbReference type="Proteomes" id="UP000219167">
    <property type="component" value="Unassembled WGS sequence"/>
</dbReference>
<evidence type="ECO:0000313" key="10">
    <source>
        <dbReference type="EMBL" id="SOC36849.1"/>
    </source>
</evidence>
<keyword evidence="4" id="KW-0456">Lyase</keyword>
<dbReference type="EMBL" id="OBQD01000003">
    <property type="protein sequence ID" value="SOC36849.1"/>
    <property type="molecule type" value="Genomic_DNA"/>
</dbReference>
<dbReference type="EC" id="4.1.1.17" evidence="6"/>
<dbReference type="PROSITE" id="PS00879">
    <property type="entry name" value="ODR_DC_2_2"/>
    <property type="match status" value="1"/>
</dbReference>
<feature type="domain" description="Orn/DAP/Arg decarboxylase 2 N-terminal" evidence="9">
    <location>
        <begin position="31"/>
        <end position="264"/>
    </location>
</feature>
<evidence type="ECO:0000256" key="3">
    <source>
        <dbReference type="ARBA" id="ARBA00022898"/>
    </source>
</evidence>
<comment type="similarity">
    <text evidence="2">Belongs to the Orn/Lys/Arg decarboxylase class-II family.</text>
</comment>
<dbReference type="FunFam" id="2.40.37.10:FF:000004">
    <property type="entry name" value="Ornithine decarboxylase"/>
    <property type="match status" value="1"/>
</dbReference>
<dbReference type="GO" id="GO:0004586">
    <property type="term" value="F:ornithine decarboxylase activity"/>
    <property type="evidence" value="ECO:0007669"/>
    <property type="project" value="UniProtKB-EC"/>
</dbReference>
<keyword evidence="11" id="KW-1185">Reference proteome</keyword>
<gene>
    <name evidence="10" type="ORF">SAMN05892877_103188</name>
</gene>
<dbReference type="InterPro" id="IPR000183">
    <property type="entry name" value="Orn/DAP/Arg_de-COase"/>
</dbReference>
<evidence type="ECO:0000259" key="9">
    <source>
        <dbReference type="Pfam" id="PF02784"/>
    </source>
</evidence>
<dbReference type="AlphaFoldDB" id="A0A285U4U5"/>
<accession>A0A285U4U5</accession>
<reference evidence="10 11" key="1">
    <citation type="submission" date="2017-08" db="EMBL/GenBank/DDBJ databases">
        <authorList>
            <person name="de Groot N.N."/>
        </authorList>
    </citation>
    <scope>NUCLEOTIDE SEQUENCE [LARGE SCALE GENOMIC DNA]</scope>
    <source>
        <strain evidence="10 11">JC85</strain>
    </source>
</reference>
<dbReference type="PANTHER" id="PTHR11482">
    <property type="entry name" value="ARGININE/DIAMINOPIMELATE/ORNITHINE DECARBOXYLASE"/>
    <property type="match status" value="1"/>
</dbReference>
<dbReference type="PRINTS" id="PR01179">
    <property type="entry name" value="ODADCRBXLASE"/>
</dbReference>
<dbReference type="SUPFAM" id="SSF50621">
    <property type="entry name" value="Alanine racemase C-terminal domain-like"/>
    <property type="match status" value="1"/>
</dbReference>
<evidence type="ECO:0000256" key="5">
    <source>
        <dbReference type="ARBA" id="ARBA00034115"/>
    </source>
</evidence>
<dbReference type="PANTHER" id="PTHR11482:SF6">
    <property type="entry name" value="ORNITHINE DECARBOXYLASE 1-RELATED"/>
    <property type="match status" value="1"/>
</dbReference>
<comment type="catalytic activity">
    <reaction evidence="7">
        <text>L-ornithine + H(+) = putrescine + CO2</text>
        <dbReference type="Rhea" id="RHEA:22964"/>
        <dbReference type="ChEBI" id="CHEBI:15378"/>
        <dbReference type="ChEBI" id="CHEBI:16526"/>
        <dbReference type="ChEBI" id="CHEBI:46911"/>
        <dbReference type="ChEBI" id="CHEBI:326268"/>
        <dbReference type="EC" id="4.1.1.17"/>
    </reaction>
</comment>
<evidence type="ECO:0000256" key="6">
    <source>
        <dbReference type="ARBA" id="ARBA00034138"/>
    </source>
</evidence>
<dbReference type="FunFam" id="3.20.20.10:FF:000008">
    <property type="entry name" value="Ornithine decarboxylase"/>
    <property type="match status" value="1"/>
</dbReference>
<evidence type="ECO:0000256" key="7">
    <source>
        <dbReference type="ARBA" id="ARBA00049127"/>
    </source>
</evidence>
<dbReference type="Gene3D" id="3.20.20.10">
    <property type="entry name" value="Alanine racemase"/>
    <property type="match status" value="1"/>
</dbReference>
<dbReference type="CDD" id="cd00622">
    <property type="entry name" value="PLPDE_III_ODC"/>
    <property type="match status" value="1"/>
</dbReference>
<comment type="cofactor">
    <cofactor evidence="1 8">
        <name>pyridoxal 5'-phosphate</name>
        <dbReference type="ChEBI" id="CHEBI:597326"/>
    </cofactor>
</comment>
<evidence type="ECO:0000256" key="1">
    <source>
        <dbReference type="ARBA" id="ARBA00001933"/>
    </source>
</evidence>
<evidence type="ECO:0000256" key="4">
    <source>
        <dbReference type="ARBA" id="ARBA00023239"/>
    </source>
</evidence>
<dbReference type="PRINTS" id="PR01182">
    <property type="entry name" value="ORNDCRBXLASE"/>
</dbReference>
<dbReference type="SUPFAM" id="SSF51419">
    <property type="entry name" value="PLP-binding barrel"/>
    <property type="match status" value="1"/>
</dbReference>
<comment type="pathway">
    <text evidence="5">Amine and polyamine biosynthesis; putrescine biosynthesis via L-ornithine pathway; putrescine from L-ornithine: step 1/1.</text>
</comment>
<organism evidence="10 11">
    <name type="scientific">Rhizobium subbaraonis</name>
    <dbReference type="NCBI Taxonomy" id="908946"/>
    <lineage>
        <taxon>Bacteria</taxon>
        <taxon>Pseudomonadati</taxon>
        <taxon>Pseudomonadota</taxon>
        <taxon>Alphaproteobacteria</taxon>
        <taxon>Hyphomicrobiales</taxon>
        <taxon>Rhizobiaceae</taxon>
        <taxon>Rhizobium/Agrobacterium group</taxon>
        <taxon>Rhizobium</taxon>
    </lineage>
</organism>
<evidence type="ECO:0000256" key="8">
    <source>
        <dbReference type="PIRSR" id="PIRSR600183-50"/>
    </source>
</evidence>
<dbReference type="InterPro" id="IPR022653">
    <property type="entry name" value="De-COase2_pyr-phos_BS"/>
</dbReference>
<dbReference type="Pfam" id="PF02784">
    <property type="entry name" value="Orn_Arg_deC_N"/>
    <property type="match status" value="1"/>
</dbReference>
<dbReference type="InterPro" id="IPR022644">
    <property type="entry name" value="De-COase2_N"/>
</dbReference>
<dbReference type="PROSITE" id="PS00878">
    <property type="entry name" value="ODR_DC_2_1"/>
    <property type="match status" value="1"/>
</dbReference>
<dbReference type="InterPro" id="IPR009006">
    <property type="entry name" value="Ala_racemase/Decarboxylase_C"/>
</dbReference>
<keyword evidence="3 8" id="KW-0663">Pyridoxal phosphate</keyword>
<dbReference type="InterPro" id="IPR029066">
    <property type="entry name" value="PLP-binding_barrel"/>
</dbReference>
<sequence length="382" mass="41417">MGNTDMATARIIDFLNTRRPDGPCLVVDLDVVRDNFKAFRHAMPDSAIYYAVKANPAPELLRLLASMGSNFDCASVAEIEMALDAGATPARISFGNTIKKERDIARAHALGVSLFAVDCHEEVEKISRAAPGARVFCRVLTDGEGAEWPLSRKFGCVPQMAVDVLVYAHQLGLVSYGVSFHVGSQMTKLDAWDAALSDAKRVFVQLAKQGIELKMVNMGGGFPTKYLRDVPSAEAYGQAIFGALKKHFGNHIPETIIEPGRGMVGNAGVIKAEVVLVSKKSDNDAHRWVFLDIGKFGGLAETMDEAIRYPIRTARDGDEMQPCVLAGPTCDSADVLYEKNMYPLPITLSIGDEVLIEGTGAYTTTYSAVAFNGFEPLKAYVI</sequence>
<evidence type="ECO:0000313" key="11">
    <source>
        <dbReference type="Proteomes" id="UP000219167"/>
    </source>
</evidence>
<name>A0A285U4U5_9HYPH</name>
<dbReference type="Gene3D" id="2.40.37.10">
    <property type="entry name" value="Lyase, Ornithine Decarboxylase, Chain A, domain 1"/>
    <property type="match status" value="1"/>
</dbReference>
<evidence type="ECO:0000256" key="2">
    <source>
        <dbReference type="ARBA" id="ARBA00008872"/>
    </source>
</evidence>
<protein>
    <recommendedName>
        <fullName evidence="6">ornithine decarboxylase</fullName>
        <ecNumber evidence="6">4.1.1.17</ecNumber>
    </recommendedName>
</protein>
<dbReference type="GO" id="GO:0033387">
    <property type="term" value="P:putrescine biosynthetic process from arginine, via ornithine"/>
    <property type="evidence" value="ECO:0007669"/>
    <property type="project" value="TreeGrafter"/>
</dbReference>
<dbReference type="InterPro" id="IPR002433">
    <property type="entry name" value="Orn_de-COase"/>
</dbReference>
<feature type="active site" description="Proton donor" evidence="8">
    <location>
        <position position="330"/>
    </location>
</feature>
<proteinExistence type="inferred from homology"/>
<dbReference type="GO" id="GO:0005737">
    <property type="term" value="C:cytoplasm"/>
    <property type="evidence" value="ECO:0007669"/>
    <property type="project" value="TreeGrafter"/>
</dbReference>
<dbReference type="InterPro" id="IPR022657">
    <property type="entry name" value="De-COase2_CS"/>
</dbReference>
<feature type="modified residue" description="N6-(pyridoxal phosphate)lysine" evidence="8">
    <location>
        <position position="53"/>
    </location>
</feature>